<sequence>MKQTNTRTLVTKDVRRVYSYYSEEHLLQTPNGPPEQARYSEAQELLKPVLTSSRTRSIFKINNPYLKTAFENKKAQLQHQNPNVQYEVKWLFHGTSSSNVTSIADENIDWRLHGTKTGQLYGRGAYFASQASDALRYGDVIFICHVLVGLTATGSPDTIKPPKDRFNRPIDTTVDNTVNPTIFVKYDSQEYYPVYYELF</sequence>
<evidence type="ECO:0000256" key="1">
    <source>
        <dbReference type="RuleBase" id="RU362114"/>
    </source>
</evidence>
<dbReference type="GO" id="GO:0003950">
    <property type="term" value="F:NAD+ poly-ADP-ribosyltransferase activity"/>
    <property type="evidence" value="ECO:0007669"/>
    <property type="project" value="UniProtKB-UniRule"/>
</dbReference>
<feature type="domain" description="PARP catalytic" evidence="2">
    <location>
        <begin position="1"/>
        <end position="199"/>
    </location>
</feature>
<dbReference type="PROSITE" id="PS51059">
    <property type="entry name" value="PARP_CATALYTIC"/>
    <property type="match status" value="1"/>
</dbReference>
<keyword evidence="1" id="KW-0520">NAD</keyword>
<dbReference type="KEGG" id="hazt:125178550"/>
<evidence type="ECO:0000313" key="4">
    <source>
        <dbReference type="RefSeq" id="XP_047738536.1"/>
    </source>
</evidence>
<keyword evidence="1" id="KW-0808">Transferase</keyword>
<evidence type="ECO:0000259" key="2">
    <source>
        <dbReference type="PROSITE" id="PS51059"/>
    </source>
</evidence>
<dbReference type="Pfam" id="PF00644">
    <property type="entry name" value="PARP"/>
    <property type="match status" value="1"/>
</dbReference>
<dbReference type="InterPro" id="IPR012317">
    <property type="entry name" value="Poly(ADP-ribose)pol_cat_dom"/>
</dbReference>
<dbReference type="SUPFAM" id="SSF56399">
    <property type="entry name" value="ADP-ribosylation"/>
    <property type="match status" value="1"/>
</dbReference>
<dbReference type="PANTHER" id="PTHR45740:SF2">
    <property type="entry name" value="POLY [ADP-RIBOSE] POLYMERASE"/>
    <property type="match status" value="1"/>
</dbReference>
<keyword evidence="3" id="KW-1185">Reference proteome</keyword>
<proteinExistence type="predicted"/>
<accession>A0A979FPZ2</accession>
<reference evidence="4" key="1">
    <citation type="submission" date="2025-08" db="UniProtKB">
        <authorList>
            <consortium name="RefSeq"/>
        </authorList>
    </citation>
    <scope>IDENTIFICATION</scope>
    <source>
        <tissue evidence="4">Whole organism</tissue>
    </source>
</reference>
<keyword evidence="1" id="KW-0328">Glycosyltransferase</keyword>
<dbReference type="Gene3D" id="3.90.228.10">
    <property type="match status" value="1"/>
</dbReference>
<dbReference type="GeneID" id="125178550"/>
<evidence type="ECO:0000313" key="3">
    <source>
        <dbReference type="Proteomes" id="UP000694843"/>
    </source>
</evidence>
<dbReference type="GO" id="GO:1990404">
    <property type="term" value="F:NAD+-protein mono-ADP-ribosyltransferase activity"/>
    <property type="evidence" value="ECO:0007669"/>
    <property type="project" value="TreeGrafter"/>
</dbReference>
<dbReference type="OMA" id="WESATHE"/>
<dbReference type="OrthoDB" id="6133115at2759"/>
<dbReference type="GO" id="GO:0005634">
    <property type="term" value="C:nucleus"/>
    <property type="evidence" value="ECO:0007669"/>
    <property type="project" value="TreeGrafter"/>
</dbReference>
<organism evidence="3 4">
    <name type="scientific">Hyalella azteca</name>
    <name type="common">Amphipod</name>
    <dbReference type="NCBI Taxonomy" id="294128"/>
    <lineage>
        <taxon>Eukaryota</taxon>
        <taxon>Metazoa</taxon>
        <taxon>Ecdysozoa</taxon>
        <taxon>Arthropoda</taxon>
        <taxon>Crustacea</taxon>
        <taxon>Multicrustacea</taxon>
        <taxon>Malacostraca</taxon>
        <taxon>Eumalacostraca</taxon>
        <taxon>Peracarida</taxon>
        <taxon>Amphipoda</taxon>
        <taxon>Senticaudata</taxon>
        <taxon>Talitrida</taxon>
        <taxon>Talitroidea</taxon>
        <taxon>Hyalellidae</taxon>
        <taxon>Hyalella</taxon>
    </lineage>
</organism>
<dbReference type="InterPro" id="IPR051712">
    <property type="entry name" value="ARTD-AVP"/>
</dbReference>
<dbReference type="RefSeq" id="XP_047738536.1">
    <property type="nucleotide sequence ID" value="XM_047882580.1"/>
</dbReference>
<gene>
    <name evidence="4" type="primary">LOC125178550</name>
</gene>
<name>A0A979FPZ2_HYAAZ</name>
<dbReference type="AlphaFoldDB" id="A0A979FPZ2"/>
<protein>
    <recommendedName>
        <fullName evidence="1">Poly [ADP-ribose] polymerase</fullName>
        <shortName evidence="1">PARP</shortName>
        <ecNumber evidence="1">2.4.2.-</ecNumber>
    </recommendedName>
</protein>
<dbReference type="PANTHER" id="PTHR45740">
    <property type="entry name" value="POLY [ADP-RIBOSE] POLYMERASE"/>
    <property type="match status" value="1"/>
</dbReference>
<dbReference type="Proteomes" id="UP000694843">
    <property type="component" value="Unplaced"/>
</dbReference>
<dbReference type="EC" id="2.4.2.-" evidence="1"/>